<dbReference type="Proteomes" id="UP000243579">
    <property type="component" value="Unassembled WGS sequence"/>
</dbReference>
<evidence type="ECO:0000256" key="1">
    <source>
        <dbReference type="SAM" id="Coils"/>
    </source>
</evidence>
<keyword evidence="1" id="KW-0175">Coiled coil</keyword>
<evidence type="ECO:0000259" key="2">
    <source>
        <dbReference type="Pfam" id="PF14739"/>
    </source>
</evidence>
<accession>A0A1V9ZEH7</accession>
<dbReference type="SUPFAM" id="SSF52540">
    <property type="entry name" value="P-loop containing nucleoside triphosphate hydrolases"/>
    <property type="match status" value="1"/>
</dbReference>
<evidence type="ECO:0000313" key="3">
    <source>
        <dbReference type="EMBL" id="OQR96396.1"/>
    </source>
</evidence>
<dbReference type="STRING" id="1202772.A0A1V9ZEH7"/>
<evidence type="ECO:0000313" key="4">
    <source>
        <dbReference type="Proteomes" id="UP000243579"/>
    </source>
</evidence>
<dbReference type="InterPro" id="IPR027417">
    <property type="entry name" value="P-loop_NTPase"/>
</dbReference>
<keyword evidence="4" id="KW-1185">Reference proteome</keyword>
<dbReference type="PANTHER" id="PTHR22106">
    <property type="entry name" value="COILED-COIL DOMAIN-CONTAINING PROTEIN 78"/>
    <property type="match status" value="1"/>
</dbReference>
<proteinExistence type="predicted"/>
<reference evidence="3 4" key="1">
    <citation type="journal article" date="2014" name="Genome Biol. Evol.">
        <title>The secreted proteins of Achlya hypogyna and Thraustotheca clavata identify the ancestral oomycete secretome and reveal gene acquisitions by horizontal gene transfer.</title>
        <authorList>
            <person name="Misner I."/>
            <person name="Blouin N."/>
            <person name="Leonard G."/>
            <person name="Richards T.A."/>
            <person name="Lane C.E."/>
        </authorList>
    </citation>
    <scope>NUCLEOTIDE SEQUENCE [LARGE SCALE GENOMIC DNA]</scope>
    <source>
        <strain evidence="3 4">ATCC 48635</strain>
    </source>
</reference>
<dbReference type="InterPro" id="IPR039873">
    <property type="entry name" value="CCDC78"/>
</dbReference>
<dbReference type="OrthoDB" id="2113965at2759"/>
<organism evidence="3 4">
    <name type="scientific">Achlya hypogyna</name>
    <name type="common">Oomycete</name>
    <name type="synonym">Protoachlya hypogyna</name>
    <dbReference type="NCBI Taxonomy" id="1202772"/>
    <lineage>
        <taxon>Eukaryota</taxon>
        <taxon>Sar</taxon>
        <taxon>Stramenopiles</taxon>
        <taxon>Oomycota</taxon>
        <taxon>Saprolegniomycetes</taxon>
        <taxon>Saprolegniales</taxon>
        <taxon>Achlyaceae</taxon>
        <taxon>Achlya</taxon>
    </lineage>
</organism>
<dbReference type="EMBL" id="JNBR01000145">
    <property type="protein sequence ID" value="OQR96396.1"/>
    <property type="molecule type" value="Genomic_DNA"/>
</dbReference>
<dbReference type="InterPro" id="IPR036961">
    <property type="entry name" value="Kinesin_motor_dom_sf"/>
</dbReference>
<feature type="coiled-coil region" evidence="1">
    <location>
        <begin position="615"/>
        <end position="740"/>
    </location>
</feature>
<dbReference type="GO" id="GO:0005737">
    <property type="term" value="C:cytoplasm"/>
    <property type="evidence" value="ECO:0007669"/>
    <property type="project" value="TreeGrafter"/>
</dbReference>
<dbReference type="AlphaFoldDB" id="A0A1V9ZEH7"/>
<sequence length="757" mass="83972">MGPSAEFAAALFRIRIKQAGSDARGPAMYSTVDLYDLPALNRLSRPRNAAESPLLTKALYGIESVARALQDPSATPFPPYDTAELTQTLRQALGGDCRTLAFFVVVPGDFDGTKATLGLATLVQRIRNYPLTHTDMVEGMQRRYLRETQYLKGELDHARSASVSGDDGAVVLMQKNHELEGRCIKENLEKLKLREQAEALQKAVADYRGKYQALVEDDVGLRRQVLETEREKLRLSKALVELQLEQGVAAEAGEKDKFELTTKLLNAENDILELQLRVEELEARAKAATEGADKAAADKRELTIEFVALKANFVQLNASFQKEVAKGQQLGLELLTLVNQKKALAGRVEDLERAEKDAAEAREKLDTALDAASGHAQELSAQLSAEKTRSEALLKQTVELEFRVKSLTLEAEARQLQYEKAAQEAAQQHALHTQQLQQQALGDLAVAQARLDVQNEQLKTLTFTVRQRDRQVQDLETVVATKSRDVEALSQVSARQALELESQDRDYRAKLTQLLGAAETTPDTVVAELVQSFREKEQALAADLNGARRKACEWQRRADYLQDKVDDVPTDVAAWAAESAAAATDTGAELEVVRTKLAESQRQLHVQLEKNLAAAEGYKALLGEKERELTRLQAALASAEAERDRLLARADTGAEAPNATAELRRVQDTLVQQIQELRQLHAAKQTDAVELSVALRELQKENDRLKKLVPGPDRDHLAVIEDTERRCAELTTKNIMLAEELASLKQLLKRFTTVGHR</sequence>
<dbReference type="InterPro" id="IPR029329">
    <property type="entry name" value="DUF4472"/>
</dbReference>
<feature type="coiled-coil region" evidence="1">
    <location>
        <begin position="190"/>
        <end position="298"/>
    </location>
</feature>
<protein>
    <submittedName>
        <fullName evidence="3">Kinesin motor domain containing protein</fullName>
    </submittedName>
</protein>
<feature type="coiled-coil region" evidence="1">
    <location>
        <begin position="334"/>
        <end position="424"/>
    </location>
</feature>
<dbReference type="Gene3D" id="3.40.850.10">
    <property type="entry name" value="Kinesin motor domain"/>
    <property type="match status" value="1"/>
</dbReference>
<feature type="domain" description="DUF4472" evidence="2">
    <location>
        <begin position="229"/>
        <end position="334"/>
    </location>
</feature>
<name>A0A1V9ZEH7_ACHHY</name>
<dbReference type="PANTHER" id="PTHR22106:SF5">
    <property type="entry name" value="COILED-COIL DOMAIN-CONTAINING PROTEIN 78"/>
    <property type="match status" value="1"/>
</dbReference>
<gene>
    <name evidence="3" type="ORF">ACHHYP_15839</name>
</gene>
<comment type="caution">
    <text evidence="3">The sequence shown here is derived from an EMBL/GenBank/DDBJ whole genome shotgun (WGS) entry which is preliminary data.</text>
</comment>
<dbReference type="Pfam" id="PF14739">
    <property type="entry name" value="DUF4472"/>
    <property type="match status" value="1"/>
</dbReference>